<keyword evidence="7 8" id="KW-0501">Molybdenum cofactor biosynthesis</keyword>
<dbReference type="NCBIfam" id="NF002741">
    <property type="entry name" value="PRK02726.1"/>
    <property type="match status" value="1"/>
</dbReference>
<comment type="caution">
    <text evidence="10">The sequence shown here is derived from an EMBL/GenBank/DDBJ whole genome shotgun (WGS) entry which is preliminary data.</text>
</comment>
<evidence type="ECO:0000256" key="5">
    <source>
        <dbReference type="ARBA" id="ARBA00022842"/>
    </source>
</evidence>
<dbReference type="InterPro" id="IPR029044">
    <property type="entry name" value="Nucleotide-diphossugar_trans"/>
</dbReference>
<comment type="function">
    <text evidence="8">Transfers a GMP moiety from GTP to Mo-molybdopterin (Mo-MPT) cofactor (Moco or molybdenum cofactor) to form Mo-molybdopterin guanine dinucleotide (Mo-MGD) cofactor.</text>
</comment>
<comment type="catalytic activity">
    <reaction evidence="8">
        <text>Mo-molybdopterin + GTP + H(+) = Mo-molybdopterin guanine dinucleotide + diphosphate</text>
        <dbReference type="Rhea" id="RHEA:34243"/>
        <dbReference type="ChEBI" id="CHEBI:15378"/>
        <dbReference type="ChEBI" id="CHEBI:33019"/>
        <dbReference type="ChEBI" id="CHEBI:37565"/>
        <dbReference type="ChEBI" id="CHEBI:71302"/>
        <dbReference type="ChEBI" id="CHEBI:71310"/>
        <dbReference type="EC" id="2.7.7.77"/>
    </reaction>
</comment>
<dbReference type="GO" id="GO:0046872">
    <property type="term" value="F:metal ion binding"/>
    <property type="evidence" value="ECO:0007669"/>
    <property type="project" value="UniProtKB-KW"/>
</dbReference>
<keyword evidence="1 8" id="KW-0963">Cytoplasm</keyword>
<feature type="binding site" evidence="8">
    <location>
        <position position="24"/>
    </location>
    <ligand>
        <name>GTP</name>
        <dbReference type="ChEBI" id="CHEBI:37565"/>
    </ligand>
</feature>
<evidence type="ECO:0000256" key="4">
    <source>
        <dbReference type="ARBA" id="ARBA00022741"/>
    </source>
</evidence>
<evidence type="ECO:0000256" key="8">
    <source>
        <dbReference type="HAMAP-Rule" id="MF_00316"/>
    </source>
</evidence>
<keyword evidence="10" id="KW-0548">Nucleotidyltransferase</keyword>
<dbReference type="InterPro" id="IPR013482">
    <property type="entry name" value="Molybde_CF_guanTrfase"/>
</dbReference>
<keyword evidence="3 8" id="KW-0479">Metal-binding</keyword>
<reference evidence="10" key="2">
    <citation type="submission" date="2020-08" db="EMBL/GenBank/DDBJ databases">
        <authorList>
            <person name="Chen M."/>
            <person name="Teng W."/>
            <person name="Zhao L."/>
            <person name="Hu C."/>
            <person name="Zhou Y."/>
            <person name="Han B."/>
            <person name="Song L."/>
            <person name="Shu W."/>
        </authorList>
    </citation>
    <scope>NUCLEOTIDE SEQUENCE</scope>
    <source>
        <strain evidence="10">FACHB-1375</strain>
    </source>
</reference>
<feature type="domain" description="MobA-like NTP transferase" evidence="9">
    <location>
        <begin position="9"/>
        <end position="165"/>
    </location>
</feature>
<dbReference type="HAMAP" id="MF_00316">
    <property type="entry name" value="MobA"/>
    <property type="match status" value="1"/>
</dbReference>
<dbReference type="Gene3D" id="3.90.550.10">
    <property type="entry name" value="Spore Coat Polysaccharide Biosynthesis Protein SpsA, Chain A"/>
    <property type="match status" value="1"/>
</dbReference>
<evidence type="ECO:0000313" key="10">
    <source>
        <dbReference type="EMBL" id="MBD2183277.1"/>
    </source>
</evidence>
<dbReference type="GO" id="GO:0005525">
    <property type="term" value="F:GTP binding"/>
    <property type="evidence" value="ECO:0007669"/>
    <property type="project" value="UniProtKB-UniRule"/>
</dbReference>
<dbReference type="Proteomes" id="UP000641646">
    <property type="component" value="Unassembled WGS sequence"/>
</dbReference>
<comment type="domain">
    <text evidence="8">The N-terminal domain determines nucleotide recognition and specific binding, while the C-terminal domain determines the specific binding to the target protein.</text>
</comment>
<evidence type="ECO:0000256" key="1">
    <source>
        <dbReference type="ARBA" id="ARBA00022490"/>
    </source>
</evidence>
<comment type="similarity">
    <text evidence="8">Belongs to the MobA family.</text>
</comment>
<dbReference type="AlphaFoldDB" id="A0A926ZIH2"/>
<dbReference type="Pfam" id="PF12804">
    <property type="entry name" value="NTP_transf_3"/>
    <property type="match status" value="1"/>
</dbReference>
<evidence type="ECO:0000256" key="6">
    <source>
        <dbReference type="ARBA" id="ARBA00023134"/>
    </source>
</evidence>
<gene>
    <name evidence="8" type="primary">mobA</name>
    <name evidence="10" type="ORF">H6G03_19790</name>
</gene>
<dbReference type="EC" id="2.7.7.77" evidence="8"/>
<dbReference type="InterPro" id="IPR025877">
    <property type="entry name" value="MobA-like_NTP_Trfase"/>
</dbReference>
<dbReference type="PANTHER" id="PTHR19136">
    <property type="entry name" value="MOLYBDENUM COFACTOR GUANYLYLTRANSFERASE"/>
    <property type="match status" value="1"/>
</dbReference>
<keyword evidence="5 8" id="KW-0460">Magnesium</keyword>
<keyword evidence="2 8" id="KW-0808">Transferase</keyword>
<proteinExistence type="inferred from homology"/>
<comment type="cofactor">
    <cofactor evidence="8">
        <name>Mg(2+)</name>
        <dbReference type="ChEBI" id="CHEBI:18420"/>
    </cofactor>
</comment>
<dbReference type="PANTHER" id="PTHR19136:SF81">
    <property type="entry name" value="MOLYBDENUM COFACTOR GUANYLYLTRANSFERASE"/>
    <property type="match status" value="1"/>
</dbReference>
<dbReference type="SUPFAM" id="SSF53448">
    <property type="entry name" value="Nucleotide-diphospho-sugar transferases"/>
    <property type="match status" value="1"/>
</dbReference>
<evidence type="ECO:0000256" key="7">
    <source>
        <dbReference type="ARBA" id="ARBA00023150"/>
    </source>
</evidence>
<feature type="binding site" evidence="8">
    <location>
        <position position="101"/>
    </location>
    <ligand>
        <name>Mg(2+)</name>
        <dbReference type="ChEBI" id="CHEBI:18420"/>
    </ligand>
</feature>
<feature type="binding site" evidence="8">
    <location>
        <begin position="12"/>
        <end position="14"/>
    </location>
    <ligand>
        <name>GTP</name>
        <dbReference type="ChEBI" id="CHEBI:37565"/>
    </ligand>
</feature>
<evidence type="ECO:0000256" key="2">
    <source>
        <dbReference type="ARBA" id="ARBA00022679"/>
    </source>
</evidence>
<reference evidence="10" key="1">
    <citation type="journal article" date="2015" name="ISME J.">
        <title>Draft Genome Sequence of Streptomyces incarnatus NRRL8089, which Produces the Nucleoside Antibiotic Sinefungin.</title>
        <authorList>
            <person name="Oshima K."/>
            <person name="Hattori M."/>
            <person name="Shimizu H."/>
            <person name="Fukuda K."/>
            <person name="Nemoto M."/>
            <person name="Inagaki K."/>
            <person name="Tamura T."/>
        </authorList>
    </citation>
    <scope>NUCLEOTIDE SEQUENCE</scope>
    <source>
        <strain evidence="10">FACHB-1375</strain>
    </source>
</reference>
<protein>
    <recommendedName>
        <fullName evidence="8">Probable molybdenum cofactor guanylyltransferase</fullName>
        <shortName evidence="8">MoCo guanylyltransferase</shortName>
        <ecNumber evidence="8">2.7.7.77</ecNumber>
    </recommendedName>
    <alternativeName>
        <fullName evidence="8">GTP:molybdopterin guanylyltransferase</fullName>
    </alternativeName>
    <alternativeName>
        <fullName evidence="8">Mo-MPT guanylyltransferase</fullName>
    </alternativeName>
    <alternativeName>
        <fullName evidence="8">Molybdopterin guanylyltransferase</fullName>
    </alternativeName>
    <alternativeName>
        <fullName evidence="8">Molybdopterin-guanine dinucleotide synthase</fullName>
        <shortName evidence="8">MGD synthase</shortName>
    </alternativeName>
</protein>
<dbReference type="GO" id="GO:0005737">
    <property type="term" value="C:cytoplasm"/>
    <property type="evidence" value="ECO:0007669"/>
    <property type="project" value="UniProtKB-SubCell"/>
</dbReference>
<evidence type="ECO:0000313" key="11">
    <source>
        <dbReference type="Proteomes" id="UP000641646"/>
    </source>
</evidence>
<evidence type="ECO:0000259" key="9">
    <source>
        <dbReference type="Pfam" id="PF12804"/>
    </source>
</evidence>
<comment type="caution">
    <text evidence="8">Lacks conserved residue(s) required for the propagation of feature annotation.</text>
</comment>
<dbReference type="CDD" id="cd02503">
    <property type="entry name" value="MobA"/>
    <property type="match status" value="1"/>
</dbReference>
<feature type="binding site" evidence="8">
    <location>
        <position position="101"/>
    </location>
    <ligand>
        <name>GTP</name>
        <dbReference type="ChEBI" id="CHEBI:37565"/>
    </ligand>
</feature>
<keyword evidence="11" id="KW-1185">Reference proteome</keyword>
<dbReference type="GO" id="GO:0006777">
    <property type="term" value="P:Mo-molybdopterin cofactor biosynthetic process"/>
    <property type="evidence" value="ECO:0007669"/>
    <property type="project" value="UniProtKB-KW"/>
</dbReference>
<organism evidence="10 11">
    <name type="scientific">Aerosakkonema funiforme FACHB-1375</name>
    <dbReference type="NCBI Taxonomy" id="2949571"/>
    <lineage>
        <taxon>Bacteria</taxon>
        <taxon>Bacillati</taxon>
        <taxon>Cyanobacteriota</taxon>
        <taxon>Cyanophyceae</taxon>
        <taxon>Oscillatoriophycideae</taxon>
        <taxon>Aerosakkonematales</taxon>
        <taxon>Aerosakkonemataceae</taxon>
        <taxon>Aerosakkonema</taxon>
    </lineage>
</organism>
<dbReference type="GO" id="GO:0061603">
    <property type="term" value="F:molybdenum cofactor guanylyltransferase activity"/>
    <property type="evidence" value="ECO:0007669"/>
    <property type="project" value="UniProtKB-EC"/>
</dbReference>
<name>A0A926ZIH2_9CYAN</name>
<keyword evidence="6 8" id="KW-0342">GTP-binding</keyword>
<comment type="subcellular location">
    <subcellularLocation>
        <location evidence="8">Cytoplasm</location>
    </subcellularLocation>
</comment>
<sequence>MDNTISITALILAGGKSSRMGQDKALMLWNGTLILERVCQVAAECCQQVNILTPWPDRYQAIVNKKYKFLQESRPGEGPLVGLAEGLAEITADWILLLACDLPLLEPEILQNWVSQLSHIPLHILAVVPRRANLWEPLCAFYRREALPDLHKFIQKGERSFQAWLKEIPVQAIPVGEKEARMLWNCNTPTDLQQVVDLY</sequence>
<keyword evidence="4 8" id="KW-0547">Nucleotide-binding</keyword>
<dbReference type="EMBL" id="JACJPW010000052">
    <property type="protein sequence ID" value="MBD2183277.1"/>
    <property type="molecule type" value="Genomic_DNA"/>
</dbReference>
<accession>A0A926ZIH2</accession>
<evidence type="ECO:0000256" key="3">
    <source>
        <dbReference type="ARBA" id="ARBA00022723"/>
    </source>
</evidence>